<gene>
    <name evidence="2" type="ORF">NOF53_16430</name>
</gene>
<dbReference type="PANTHER" id="PTHR34069">
    <property type="entry name" value="3-OXOACYL-[ACYL-CARRIER-PROTEIN] SYNTHASE 3"/>
    <property type="match status" value="1"/>
</dbReference>
<comment type="caution">
    <text evidence="2">The sequence shown here is derived from an EMBL/GenBank/DDBJ whole genome shotgun (WGS) entry which is preliminary data.</text>
</comment>
<dbReference type="PANTHER" id="PTHR34069:SF2">
    <property type="entry name" value="BETA-KETOACYL-[ACYL-CARRIER-PROTEIN] SYNTHASE III"/>
    <property type="match status" value="1"/>
</dbReference>
<sequence length="336" mass="36021">MTASPPVTLQSIALWFPDDEVTVAGLPELDQLPVAQREHALSLGIDTVRIGIGASESDMAYGAATELLRAAGIDPTQLDALLLVQGRVPQYLLASEATRLQHRLGANQAFTTGVGDLGCVSISAAFALASALLRGDSHCQNVLVVAAAKTPTRARYRSPMTLLGDGAAAVLLTTSGTGRYELVDQIVRSDGKYADLFRIDYRNVREADWTEECTDEPTYSFRLAVESRKRFTDINAALLGRSGVEHDRVGTFLMQNLSAGAFAFWQEALDVTIDPVCRANLARFGHLGSVDVALNLERAAASQRPGEYAVLMNSSPVAAWSSALLRRLPDSTGDGE</sequence>
<dbReference type="InterPro" id="IPR016039">
    <property type="entry name" value="Thiolase-like"/>
</dbReference>
<dbReference type="RefSeq" id="WP_255970603.1">
    <property type="nucleotide sequence ID" value="NZ_JANFQF010000013.1"/>
</dbReference>
<dbReference type="Gene3D" id="3.40.47.10">
    <property type="match status" value="2"/>
</dbReference>
<evidence type="ECO:0000313" key="3">
    <source>
        <dbReference type="Proteomes" id="UP001524501"/>
    </source>
</evidence>
<dbReference type="EMBL" id="JANFQF010000013">
    <property type="protein sequence ID" value="MCQ4120736.1"/>
    <property type="molecule type" value="Genomic_DNA"/>
</dbReference>
<feature type="domain" description="Beta-ketoacyl-[acyl-carrier-protein] synthase III N-terminal" evidence="1">
    <location>
        <begin position="118"/>
        <end position="191"/>
    </location>
</feature>
<reference evidence="2 3" key="1">
    <citation type="submission" date="2022-07" db="EMBL/GenBank/DDBJ databases">
        <title>Degradation activity of malathion, p-nitrophenol and potential low-temperature adaptation strategy of Rhodococcus sp. FXJ9.536.</title>
        <authorList>
            <person name="Huang J."/>
            <person name="Huang Y."/>
        </authorList>
    </citation>
    <scope>NUCLEOTIDE SEQUENCE [LARGE SCALE GENOMIC DNA]</scope>
    <source>
        <strain evidence="2 3">FXJ9.536</strain>
    </source>
</reference>
<evidence type="ECO:0000313" key="2">
    <source>
        <dbReference type="EMBL" id="MCQ4120736.1"/>
    </source>
</evidence>
<dbReference type="InterPro" id="IPR013751">
    <property type="entry name" value="ACP_syn_III_N"/>
</dbReference>
<accession>A0ABT1QEN4</accession>
<protein>
    <submittedName>
        <fullName evidence="2">3-oxoacyl-ACP synthase</fullName>
    </submittedName>
</protein>
<name>A0ABT1QEN4_9NOCA</name>
<keyword evidence="3" id="KW-1185">Reference proteome</keyword>
<dbReference type="SUPFAM" id="SSF53901">
    <property type="entry name" value="Thiolase-like"/>
    <property type="match status" value="1"/>
</dbReference>
<evidence type="ECO:0000259" key="1">
    <source>
        <dbReference type="Pfam" id="PF08545"/>
    </source>
</evidence>
<organism evidence="2 3">
    <name type="scientific">Rhodococcus tibetensis</name>
    <dbReference type="NCBI Taxonomy" id="2965064"/>
    <lineage>
        <taxon>Bacteria</taxon>
        <taxon>Bacillati</taxon>
        <taxon>Actinomycetota</taxon>
        <taxon>Actinomycetes</taxon>
        <taxon>Mycobacteriales</taxon>
        <taxon>Nocardiaceae</taxon>
        <taxon>Rhodococcus</taxon>
    </lineage>
</organism>
<proteinExistence type="predicted"/>
<dbReference type="Pfam" id="PF08545">
    <property type="entry name" value="ACP_syn_III"/>
    <property type="match status" value="1"/>
</dbReference>
<dbReference type="Proteomes" id="UP001524501">
    <property type="component" value="Unassembled WGS sequence"/>
</dbReference>